<evidence type="ECO:0000313" key="2">
    <source>
        <dbReference type="EMBL" id="TBU21008.1"/>
    </source>
</evidence>
<organism evidence="2 3">
    <name type="scientific">Hamiltosporidium tvaerminnensis</name>
    <dbReference type="NCBI Taxonomy" id="1176355"/>
    <lineage>
        <taxon>Eukaryota</taxon>
        <taxon>Fungi</taxon>
        <taxon>Fungi incertae sedis</taxon>
        <taxon>Microsporidia</taxon>
        <taxon>Dubosqiidae</taxon>
        <taxon>Hamiltosporidium</taxon>
    </lineage>
</organism>
<protein>
    <submittedName>
        <fullName evidence="2">Uncharacterized protein</fullName>
    </submittedName>
</protein>
<dbReference type="AlphaFoldDB" id="A0A4Q9M4S3"/>
<proteinExistence type="predicted"/>
<comment type="caution">
    <text evidence="2">The sequence shown here is derived from an EMBL/GenBank/DDBJ whole genome shotgun (WGS) entry which is preliminary data.</text>
</comment>
<reference evidence="2 3" key="1">
    <citation type="submission" date="2017-12" db="EMBL/GenBank/DDBJ databases">
        <authorList>
            <person name="Pombert J.-F."/>
            <person name="Haag K.L."/>
            <person name="Ebert D."/>
        </authorList>
    </citation>
    <scope>NUCLEOTIDE SEQUENCE [LARGE SCALE GENOMIC DNA]</scope>
    <source>
        <strain evidence="2">IL-G-3</strain>
    </source>
</reference>
<keyword evidence="1" id="KW-0732">Signal</keyword>
<dbReference type="VEuPathDB" id="MicrosporidiaDB:CWI38_0003p0030"/>
<gene>
    <name evidence="2" type="ORF">CWI38_0003p0030</name>
</gene>
<accession>A0A4Q9M4S3</accession>
<sequence>MEYTISIFNLYFCCFLLVRFNCCLCSLNVNISEINIDDECILCAENTGYFFLYRGESIILNNCKPKTYEENTCAEAHTLLYPDESILKFELFEIKIVELQPDITIYIKAGEYIDFRSFLKSTASHDSIMVMELNTFFSTLKYLSILKPERNEEYYEFIKSMVFRVKNFNIEYIEKLGLESLLNYKSYDVFYILDVVECSFRYYMLNKLTSYITFHEYDQIFLNSSKKRQIKHKKYKNLTTMQLIGLNLLPYLRFIRSYPDTSWRILRKLLYIDRFYLRDSKDVFNILKIDAFLHFLPENIKKIAIFASENVSLIDKLHSTGLFQLVTNIKIIVDFSFKIFFDKIDTFKGVRTLKFDIFEMETDELMFKCIIPKNYCKKYADKKKPLIGNKNNLSIDSSNQIEIFKDKVNHRELSNDGYYKYLIGVDFDFYTNKSDIFYFKGIFRFEKLTRLNINLFNTKEKALRDYSFIDSLKSLKNIRFINLKITNKLLKNILNCKKLKSLYFKTFTYNKKIDPNKFNILNTSIVYLNFKGLKNSLDRRFFYFLERCKSLQHLIFTDIFIFNSLEKNIRGIEKKLGFNIHPYMSKKPELKTILFIFNSELSYQNGVSILNIISKFFNLENCERLSYYGDSLYHEDLNVFLKIKRLFVLELGIKRNEPTLNIFGKLLETNIKNTVKKLHIHIDVFHNFEFIKLFQFKRLRILELGTASDSDKLRKYIHLFENMNYTKLAIFEIGILLITSVPRMVRKLKKLYDDKTERKIKFTKKRKIKRKNSENELKIENRNENRLSYLNDSKKLKRRICVEEKISKNYKICYNLRQRACHSPYDLKYNDLKSHKKVNSCFTKNICTTD</sequence>
<evidence type="ECO:0000313" key="3">
    <source>
        <dbReference type="Proteomes" id="UP000292282"/>
    </source>
</evidence>
<dbReference type="EMBL" id="PITK01000003">
    <property type="protein sequence ID" value="TBU21008.1"/>
    <property type="molecule type" value="Genomic_DNA"/>
</dbReference>
<dbReference type="Proteomes" id="UP000292282">
    <property type="component" value="Unassembled WGS sequence"/>
</dbReference>
<dbReference type="InterPro" id="IPR032675">
    <property type="entry name" value="LRR_dom_sf"/>
</dbReference>
<name>A0A4Q9M4S3_9MICR</name>
<feature type="signal peptide" evidence="1">
    <location>
        <begin position="1"/>
        <end position="25"/>
    </location>
</feature>
<evidence type="ECO:0000256" key="1">
    <source>
        <dbReference type="SAM" id="SignalP"/>
    </source>
</evidence>
<keyword evidence="3" id="KW-1185">Reference proteome</keyword>
<dbReference type="Gene3D" id="3.80.10.10">
    <property type="entry name" value="Ribonuclease Inhibitor"/>
    <property type="match status" value="1"/>
</dbReference>
<dbReference type="SUPFAM" id="SSF52047">
    <property type="entry name" value="RNI-like"/>
    <property type="match status" value="1"/>
</dbReference>
<feature type="chain" id="PRO_5020431350" evidence="1">
    <location>
        <begin position="26"/>
        <end position="850"/>
    </location>
</feature>